<gene>
    <name evidence="8" type="ORF">LCMAC102_00050</name>
</gene>
<dbReference type="PANTHER" id="PTHR11081:SF9">
    <property type="entry name" value="FLAP ENDONUCLEASE 1"/>
    <property type="match status" value="1"/>
</dbReference>
<dbReference type="Pfam" id="PF00752">
    <property type="entry name" value="XPG_N"/>
    <property type="match status" value="1"/>
</dbReference>
<feature type="domain" description="XPG-I" evidence="6">
    <location>
        <begin position="179"/>
        <end position="250"/>
    </location>
</feature>
<keyword evidence="3 8" id="KW-0255">Endonuclease</keyword>
<dbReference type="PANTHER" id="PTHR11081">
    <property type="entry name" value="FLAP ENDONUCLEASE FAMILY MEMBER"/>
    <property type="match status" value="1"/>
</dbReference>
<dbReference type="SUPFAM" id="SSF47807">
    <property type="entry name" value="5' to 3' exonuclease, C-terminal subdomain"/>
    <property type="match status" value="1"/>
</dbReference>
<dbReference type="SMART" id="SM00485">
    <property type="entry name" value="XPGN"/>
    <property type="match status" value="1"/>
</dbReference>
<evidence type="ECO:0000256" key="4">
    <source>
        <dbReference type="ARBA" id="ARBA00022801"/>
    </source>
</evidence>
<evidence type="ECO:0000313" key="8">
    <source>
        <dbReference type="EMBL" id="QBK86211.1"/>
    </source>
</evidence>
<evidence type="ECO:0000259" key="7">
    <source>
        <dbReference type="SMART" id="SM00485"/>
    </source>
</evidence>
<evidence type="ECO:0000256" key="1">
    <source>
        <dbReference type="ARBA" id="ARBA00022722"/>
    </source>
</evidence>
<name>A0A481YTJ2_9VIRU</name>
<evidence type="ECO:0000256" key="5">
    <source>
        <dbReference type="ARBA" id="ARBA00022842"/>
    </source>
</evidence>
<dbReference type="SUPFAM" id="SSF88723">
    <property type="entry name" value="PIN domain-like"/>
    <property type="match status" value="1"/>
</dbReference>
<dbReference type="SMART" id="SM00484">
    <property type="entry name" value="XPGI"/>
    <property type="match status" value="1"/>
</dbReference>
<evidence type="ECO:0000256" key="3">
    <source>
        <dbReference type="ARBA" id="ARBA00022759"/>
    </source>
</evidence>
<dbReference type="InterPro" id="IPR029060">
    <property type="entry name" value="PIN-like_dom_sf"/>
</dbReference>
<accession>A0A481YTJ2</accession>
<proteinExistence type="predicted"/>
<evidence type="ECO:0000259" key="6">
    <source>
        <dbReference type="SMART" id="SM00484"/>
    </source>
</evidence>
<evidence type="ECO:0000256" key="2">
    <source>
        <dbReference type="ARBA" id="ARBA00022723"/>
    </source>
</evidence>
<dbReference type="PRINTS" id="PR00853">
    <property type="entry name" value="XPGRADSUPER"/>
</dbReference>
<protein>
    <submittedName>
        <fullName evidence="8">Flap endonuclease</fullName>
    </submittedName>
</protein>
<dbReference type="InterPro" id="IPR006086">
    <property type="entry name" value="XPG-I_dom"/>
</dbReference>
<dbReference type="EMBL" id="MK500334">
    <property type="protein sequence ID" value="QBK86211.1"/>
    <property type="molecule type" value="Genomic_DNA"/>
</dbReference>
<feature type="domain" description="XPG N-terminal" evidence="7">
    <location>
        <begin position="1"/>
        <end position="96"/>
    </location>
</feature>
<reference evidence="8" key="1">
    <citation type="journal article" date="2019" name="MBio">
        <title>Virus Genomes from Deep Sea Sediments Expand the Ocean Megavirome and Support Independent Origins of Viral Gigantism.</title>
        <authorList>
            <person name="Backstrom D."/>
            <person name="Yutin N."/>
            <person name="Jorgensen S.L."/>
            <person name="Dharamshi J."/>
            <person name="Homa F."/>
            <person name="Zaremba-Niedwiedzka K."/>
            <person name="Spang A."/>
            <person name="Wolf Y.I."/>
            <person name="Koonin E.V."/>
            <person name="Ettema T.J."/>
        </authorList>
    </citation>
    <scope>NUCLEOTIDE SEQUENCE</scope>
</reference>
<dbReference type="InterPro" id="IPR036279">
    <property type="entry name" value="5-3_exonuclease_C_sf"/>
</dbReference>
<dbReference type="InterPro" id="IPR006084">
    <property type="entry name" value="XPG/Rad2"/>
</dbReference>
<dbReference type="GO" id="GO:0046872">
    <property type="term" value="F:metal ion binding"/>
    <property type="evidence" value="ECO:0007669"/>
    <property type="project" value="UniProtKB-KW"/>
</dbReference>
<keyword evidence="5" id="KW-0460">Magnesium</keyword>
<dbReference type="Gene3D" id="3.40.50.1010">
    <property type="entry name" value="5'-nuclease"/>
    <property type="match status" value="1"/>
</dbReference>
<keyword evidence="4" id="KW-0378">Hydrolase</keyword>
<dbReference type="Gene3D" id="1.10.150.20">
    <property type="entry name" value="5' to 3' exonuclease, C-terminal subdomain"/>
    <property type="match status" value="1"/>
</dbReference>
<dbReference type="Pfam" id="PF00867">
    <property type="entry name" value="XPG_I"/>
    <property type="match status" value="1"/>
</dbReference>
<keyword evidence="1" id="KW-0540">Nuclease</keyword>
<dbReference type="GO" id="GO:0017108">
    <property type="term" value="F:5'-flap endonuclease activity"/>
    <property type="evidence" value="ECO:0007669"/>
    <property type="project" value="TreeGrafter"/>
</dbReference>
<dbReference type="InterPro" id="IPR006085">
    <property type="entry name" value="XPG_DNA_repair_N"/>
</dbReference>
<sequence length="384" mass="43865">MGIKDLYSVINAAAPNALQVYHLSEFTGMRFAIDISVFLYKYIRSAGPDRWMNTFILLLCTLKRYGIKSVCIFDGPNSPPEKKIEQERRRAESERSINRLKECIRVRDTLQDNSNEPLDFQLKTECRQLICVKRGTVDITNYDDVNDVVDSLNVTIEKLERQTLPITDSHREMATNIVKMLGLACFQADGEAETLCAYLAITGQVDAVLTEDTDVLAYGTPIMLAFKDFKLNEEKLFGIQFPSLLKEMEMNIDEFRDLCILLSCDYNNRVKGFPPDGKNRKKAIGIGAKGALCMIQEYKRLEEVCNHVENAEPLKYRRCRELFTVPRSIPYVIVPYNDPPDFDKLAKFIRENGLTVNLEYIGKCWKPATLNFIESESDDDVGSQ</sequence>
<organism evidence="8">
    <name type="scientific">Marseillevirus LCMAC102</name>
    <dbReference type="NCBI Taxonomy" id="2506603"/>
    <lineage>
        <taxon>Viruses</taxon>
        <taxon>Varidnaviria</taxon>
        <taxon>Bamfordvirae</taxon>
        <taxon>Nucleocytoviricota</taxon>
        <taxon>Megaviricetes</taxon>
        <taxon>Pimascovirales</taxon>
        <taxon>Pimascovirales incertae sedis</taxon>
        <taxon>Marseilleviridae</taxon>
    </lineage>
</organism>
<keyword evidence="2" id="KW-0479">Metal-binding</keyword>